<dbReference type="RefSeq" id="WP_085880809.1">
    <property type="nucleotide sequence ID" value="NZ_FWFZ01000039.1"/>
</dbReference>
<organism evidence="4 5">
    <name type="scientific">Roseisalinus antarcticus</name>
    <dbReference type="NCBI Taxonomy" id="254357"/>
    <lineage>
        <taxon>Bacteria</taxon>
        <taxon>Pseudomonadati</taxon>
        <taxon>Pseudomonadota</taxon>
        <taxon>Alphaproteobacteria</taxon>
        <taxon>Rhodobacterales</taxon>
        <taxon>Roseobacteraceae</taxon>
        <taxon>Roseisalinus</taxon>
    </lineage>
</organism>
<dbReference type="Pfam" id="PF00583">
    <property type="entry name" value="Acetyltransf_1"/>
    <property type="match status" value="1"/>
</dbReference>
<dbReference type="Proteomes" id="UP000193900">
    <property type="component" value="Unassembled WGS sequence"/>
</dbReference>
<dbReference type="EMBL" id="FWFZ01000039">
    <property type="protein sequence ID" value="SLN76072.1"/>
    <property type="molecule type" value="Genomic_DNA"/>
</dbReference>
<feature type="domain" description="N-acetyltransferase" evidence="3">
    <location>
        <begin position="6"/>
        <end position="168"/>
    </location>
</feature>
<dbReference type="PROSITE" id="PS51186">
    <property type="entry name" value="GNAT"/>
    <property type="match status" value="1"/>
</dbReference>
<dbReference type="PANTHER" id="PTHR43420:SF47">
    <property type="entry name" value="N-ACETYLTRANSFERASE DOMAIN-CONTAINING PROTEIN"/>
    <property type="match status" value="1"/>
</dbReference>
<keyword evidence="2 4" id="KW-0012">Acyltransferase</keyword>
<name>A0A1Y5TXC3_9RHOB</name>
<accession>A0A1Y5TXC3</accession>
<proteinExistence type="predicted"/>
<sequence length="168" mass="18370">MTDDTIEIAPARAEDEIARIAELARDIWVDHYEPIIGLGQVTYMLETFQSAEAIGAAIAADEAQYFLIRSAGRDMGYLAFRIDPDALFLSKIYVLAAERGRGLGKRALGFVRDRAKAEGLDQITLTVNKNNTGAIAAYEAAGFRLTDDIVTDIGAGYVMDDYVMALQI</sequence>
<keyword evidence="1 4" id="KW-0808">Transferase</keyword>
<dbReference type="InterPro" id="IPR050680">
    <property type="entry name" value="YpeA/RimI_acetyltransf"/>
</dbReference>
<dbReference type="AlphaFoldDB" id="A0A1Y5TXC3"/>
<reference evidence="4 5" key="1">
    <citation type="submission" date="2017-03" db="EMBL/GenBank/DDBJ databases">
        <authorList>
            <person name="Afonso C.L."/>
            <person name="Miller P.J."/>
            <person name="Scott M.A."/>
            <person name="Spackman E."/>
            <person name="Goraichik I."/>
            <person name="Dimitrov K.M."/>
            <person name="Suarez D.L."/>
            <person name="Swayne D.E."/>
        </authorList>
    </citation>
    <scope>NUCLEOTIDE SEQUENCE [LARGE SCALE GENOMIC DNA]</scope>
    <source>
        <strain evidence="4 5">CECT 7023</strain>
    </source>
</reference>
<dbReference type="SUPFAM" id="SSF55729">
    <property type="entry name" value="Acyl-CoA N-acyltransferases (Nat)"/>
    <property type="match status" value="1"/>
</dbReference>
<dbReference type="CDD" id="cd04301">
    <property type="entry name" value="NAT_SF"/>
    <property type="match status" value="1"/>
</dbReference>
<evidence type="ECO:0000313" key="4">
    <source>
        <dbReference type="EMBL" id="SLN76072.1"/>
    </source>
</evidence>
<keyword evidence="5" id="KW-1185">Reference proteome</keyword>
<evidence type="ECO:0000259" key="3">
    <source>
        <dbReference type="PROSITE" id="PS51186"/>
    </source>
</evidence>
<gene>
    <name evidence="4" type="primary">mshD_2</name>
    <name evidence="4" type="ORF">ROA7023_04099</name>
</gene>
<dbReference type="OrthoDB" id="9797417at2"/>
<dbReference type="InterPro" id="IPR000182">
    <property type="entry name" value="GNAT_dom"/>
</dbReference>
<dbReference type="Gene3D" id="3.40.630.30">
    <property type="match status" value="1"/>
</dbReference>
<evidence type="ECO:0000256" key="1">
    <source>
        <dbReference type="ARBA" id="ARBA00022679"/>
    </source>
</evidence>
<dbReference type="InterPro" id="IPR016181">
    <property type="entry name" value="Acyl_CoA_acyltransferase"/>
</dbReference>
<dbReference type="EC" id="2.3.1.189" evidence="4"/>
<dbReference type="PANTHER" id="PTHR43420">
    <property type="entry name" value="ACETYLTRANSFERASE"/>
    <property type="match status" value="1"/>
</dbReference>
<evidence type="ECO:0000256" key="2">
    <source>
        <dbReference type="ARBA" id="ARBA00023315"/>
    </source>
</evidence>
<dbReference type="GO" id="GO:0035447">
    <property type="term" value="F:mycothiol synthase activity"/>
    <property type="evidence" value="ECO:0007669"/>
    <property type="project" value="UniProtKB-EC"/>
</dbReference>
<evidence type="ECO:0000313" key="5">
    <source>
        <dbReference type="Proteomes" id="UP000193900"/>
    </source>
</evidence>
<protein>
    <submittedName>
        <fullName evidence="4">Mycothiol acetyltransferase</fullName>
        <ecNumber evidence="4">2.3.1.189</ecNumber>
    </submittedName>
</protein>